<dbReference type="Proteomes" id="UP000192761">
    <property type="component" value="Unassembled WGS sequence"/>
</dbReference>
<sequence>MLNWRLRAALLLLPSLLLLLWLWRSSQPQQAVLLLPAWQVLSSTARGQFVVQVVFASACAVAMVVRAVPRRAAMVHLWGLCVGGVVVGMYAAAAWFSLLMLLLAATAWRLQRKLAHTDSWPGDEALMPPHHWYDTPLNFLMAGVFALAVVWLHYHAGPLPYFAGLNYLAKASPSEIVLQALLLLGSAVCLSVSQRRVKRWSLLAFVGAMRSIAAWVFIFASPALGLVLMMQAAVARSLLRQEQQ</sequence>
<keyword evidence="1" id="KW-1133">Transmembrane helix</keyword>
<evidence type="ECO:0000256" key="1">
    <source>
        <dbReference type="SAM" id="Phobius"/>
    </source>
</evidence>
<protein>
    <submittedName>
        <fullName evidence="2">Uncharacterized protein</fullName>
    </submittedName>
</protein>
<feature type="transmembrane region" description="Helical" evidence="1">
    <location>
        <begin position="213"/>
        <end position="234"/>
    </location>
</feature>
<evidence type="ECO:0000313" key="2">
    <source>
        <dbReference type="EMBL" id="SMC29677.1"/>
    </source>
</evidence>
<feature type="transmembrane region" description="Helical" evidence="1">
    <location>
        <begin position="77"/>
        <end position="104"/>
    </location>
</feature>
<keyword evidence="3" id="KW-1185">Reference proteome</keyword>
<proteinExistence type="predicted"/>
<reference evidence="2 3" key="1">
    <citation type="submission" date="2017-04" db="EMBL/GenBank/DDBJ databases">
        <authorList>
            <person name="Afonso C.L."/>
            <person name="Miller P.J."/>
            <person name="Scott M.A."/>
            <person name="Spackman E."/>
            <person name="Goraichik I."/>
            <person name="Dimitrov K.M."/>
            <person name="Suarez D.L."/>
            <person name="Swayne D.E."/>
        </authorList>
    </citation>
    <scope>NUCLEOTIDE SEQUENCE [LARGE SCALE GENOMIC DNA]</scope>
    <source>
        <strain evidence="2 3">DSM 23236</strain>
    </source>
</reference>
<feature type="transmembrane region" description="Helical" evidence="1">
    <location>
        <begin position="176"/>
        <end position="193"/>
    </location>
</feature>
<accession>A0A1W1Y0M2</accession>
<feature type="transmembrane region" description="Helical" evidence="1">
    <location>
        <begin position="137"/>
        <end position="156"/>
    </location>
</feature>
<keyword evidence="1" id="KW-0812">Transmembrane</keyword>
<organism evidence="2 3">
    <name type="scientific">Andreprevotia lacus DSM 23236</name>
    <dbReference type="NCBI Taxonomy" id="1121001"/>
    <lineage>
        <taxon>Bacteria</taxon>
        <taxon>Pseudomonadati</taxon>
        <taxon>Pseudomonadota</taxon>
        <taxon>Betaproteobacteria</taxon>
        <taxon>Neisseriales</taxon>
        <taxon>Chitinibacteraceae</taxon>
        <taxon>Andreprevotia</taxon>
    </lineage>
</organism>
<dbReference type="EMBL" id="FWXD01000039">
    <property type="protein sequence ID" value="SMC29677.1"/>
    <property type="molecule type" value="Genomic_DNA"/>
</dbReference>
<keyword evidence="1" id="KW-0472">Membrane</keyword>
<gene>
    <name evidence="2" type="ORF">SAMN02745857_04011</name>
</gene>
<name>A0A1W1Y0M2_9NEIS</name>
<feature type="transmembrane region" description="Helical" evidence="1">
    <location>
        <begin position="47"/>
        <end position="65"/>
    </location>
</feature>
<evidence type="ECO:0000313" key="3">
    <source>
        <dbReference type="Proteomes" id="UP000192761"/>
    </source>
</evidence>
<dbReference type="AlphaFoldDB" id="A0A1W1Y0M2"/>